<evidence type="ECO:0000313" key="2">
    <source>
        <dbReference type="Proteomes" id="UP000285832"/>
    </source>
</evidence>
<comment type="caution">
    <text evidence="1">The sequence shown here is derived from an EMBL/GenBank/DDBJ whole genome shotgun (WGS) entry which is preliminary data.</text>
</comment>
<accession>A0A415D533</accession>
<reference evidence="1 2" key="1">
    <citation type="submission" date="2018-08" db="EMBL/GenBank/DDBJ databases">
        <title>A genome reference for cultivated species of the human gut microbiota.</title>
        <authorList>
            <person name="Zou Y."/>
            <person name="Xue W."/>
            <person name="Luo G."/>
        </authorList>
    </citation>
    <scope>NUCLEOTIDE SEQUENCE [LARGE SCALE GENOMIC DNA]</scope>
    <source>
        <strain evidence="1 2">AM09-9</strain>
    </source>
</reference>
<dbReference type="RefSeq" id="WP_118279090.1">
    <property type="nucleotide sequence ID" value="NZ_JAQDJO010000018.1"/>
</dbReference>
<name>A0A415D533_9FIRM</name>
<proteinExistence type="predicted"/>
<protein>
    <submittedName>
        <fullName evidence="1">Uncharacterized protein</fullName>
    </submittedName>
</protein>
<dbReference type="AlphaFoldDB" id="A0A415D533"/>
<dbReference type="EMBL" id="QRMI01000017">
    <property type="protein sequence ID" value="RHJ61246.1"/>
    <property type="molecule type" value="Genomic_DNA"/>
</dbReference>
<evidence type="ECO:0000313" key="1">
    <source>
        <dbReference type="EMBL" id="RHJ61246.1"/>
    </source>
</evidence>
<organism evidence="1 2">
    <name type="scientific">[Ruminococcus] lactaris</name>
    <dbReference type="NCBI Taxonomy" id="46228"/>
    <lineage>
        <taxon>Bacteria</taxon>
        <taxon>Bacillati</taxon>
        <taxon>Bacillota</taxon>
        <taxon>Clostridia</taxon>
        <taxon>Lachnospirales</taxon>
        <taxon>Lachnospiraceae</taxon>
        <taxon>Mediterraneibacter</taxon>
    </lineage>
</organism>
<sequence length="59" mass="7016">MKKTIKKIMIILVALLTMIPYSAAYVLSYLLKMKDREDMLTPAEWIALYKEYEVEDEEE</sequence>
<dbReference type="Proteomes" id="UP000285832">
    <property type="component" value="Unassembled WGS sequence"/>
</dbReference>
<gene>
    <name evidence="1" type="ORF">DW116_07885</name>
</gene>